<dbReference type="InterPro" id="IPR011009">
    <property type="entry name" value="Kinase-like_dom_sf"/>
</dbReference>
<accession>A0A8H3MGS2</accession>
<organism evidence="6 7">
    <name type="scientific">Rhizophagus clarus</name>
    <dbReference type="NCBI Taxonomy" id="94130"/>
    <lineage>
        <taxon>Eukaryota</taxon>
        <taxon>Fungi</taxon>
        <taxon>Fungi incertae sedis</taxon>
        <taxon>Mucoromycota</taxon>
        <taxon>Glomeromycotina</taxon>
        <taxon>Glomeromycetes</taxon>
        <taxon>Glomerales</taxon>
        <taxon>Glomeraceae</taxon>
        <taxon>Rhizophagus</taxon>
    </lineage>
</organism>
<dbReference type="InterPro" id="IPR000719">
    <property type="entry name" value="Prot_kinase_dom"/>
</dbReference>
<keyword evidence="1" id="KW-0808">Transferase</keyword>
<feature type="domain" description="Protein kinase" evidence="5">
    <location>
        <begin position="317"/>
        <end position="619"/>
    </location>
</feature>
<dbReference type="OrthoDB" id="4062651at2759"/>
<evidence type="ECO:0000256" key="1">
    <source>
        <dbReference type="ARBA" id="ARBA00022679"/>
    </source>
</evidence>
<reference evidence="6" key="1">
    <citation type="submission" date="2019-10" db="EMBL/GenBank/DDBJ databases">
        <title>Conservation and host-specific expression of non-tandemly repeated heterogenous ribosome RNA gene in arbuscular mycorrhizal fungi.</title>
        <authorList>
            <person name="Maeda T."/>
            <person name="Kobayashi Y."/>
            <person name="Nakagawa T."/>
            <person name="Ezawa T."/>
            <person name="Yamaguchi K."/>
            <person name="Bino T."/>
            <person name="Nishimoto Y."/>
            <person name="Shigenobu S."/>
            <person name="Kawaguchi M."/>
        </authorList>
    </citation>
    <scope>NUCLEOTIDE SEQUENCE</scope>
    <source>
        <strain evidence="6">HR1</strain>
    </source>
</reference>
<dbReference type="PANTHER" id="PTHR44329">
    <property type="entry name" value="SERINE/THREONINE-PROTEIN KINASE TNNI3K-RELATED"/>
    <property type="match status" value="1"/>
</dbReference>
<evidence type="ECO:0000313" key="6">
    <source>
        <dbReference type="EMBL" id="GET02555.1"/>
    </source>
</evidence>
<dbReference type="GO" id="GO:0004674">
    <property type="term" value="F:protein serine/threonine kinase activity"/>
    <property type="evidence" value="ECO:0007669"/>
    <property type="project" value="TreeGrafter"/>
</dbReference>
<comment type="caution">
    <text evidence="6">The sequence shown here is derived from an EMBL/GenBank/DDBJ whole genome shotgun (WGS) entry which is preliminary data.</text>
</comment>
<keyword evidence="4" id="KW-0067">ATP-binding</keyword>
<dbReference type="InterPro" id="IPR001245">
    <property type="entry name" value="Ser-Thr/Tyr_kinase_cat_dom"/>
</dbReference>
<keyword evidence="2" id="KW-0547">Nucleotide-binding</keyword>
<dbReference type="PROSITE" id="PS50011">
    <property type="entry name" value="PROTEIN_KINASE_DOM"/>
    <property type="match status" value="1"/>
</dbReference>
<dbReference type="PANTHER" id="PTHR44329:SF288">
    <property type="entry name" value="MITOGEN-ACTIVATED PROTEIN KINASE KINASE KINASE 20"/>
    <property type="match status" value="1"/>
</dbReference>
<dbReference type="Pfam" id="PF07714">
    <property type="entry name" value="PK_Tyr_Ser-Thr"/>
    <property type="match status" value="1"/>
</dbReference>
<dbReference type="AlphaFoldDB" id="A0A8H3MGS2"/>
<dbReference type="SUPFAM" id="SSF101898">
    <property type="entry name" value="NHL repeat"/>
    <property type="match status" value="1"/>
</dbReference>
<keyword evidence="3 6" id="KW-0418">Kinase</keyword>
<dbReference type="SUPFAM" id="SSF56112">
    <property type="entry name" value="Protein kinase-like (PK-like)"/>
    <property type="match status" value="1"/>
</dbReference>
<dbReference type="InterPro" id="IPR051681">
    <property type="entry name" value="Ser/Thr_Kinases-Pseudokinases"/>
</dbReference>
<sequence>MYGANWIDGSINEWDEYSQNWKRLDQNMFVTLKRLYNPKNIELEFMNEINRPYGITQDPQTKNYIMVLNNKCKKCNSICNVIHFQRNFKNWTSDNDDIDKLIQDTQLSAHYDTKEVLEWIPYDRFDNITYPKYSAEGKANWIDGFNNIKYSAKGKVCSANWIDGYIYEWNEYSQNWKRYNQNMFITLKRLYNPKNIRLEFINELSAHDDMKEVLEWIPYDKFSNIKYSAKGKVYRANWIDGFISEWGEFSQSWERLDQNMFVTLKRLNNSKNIKLEFINEINRPYGITQDPETKIYMMLLAHLDTNKVLEWIPYDRFYDVNYIASGGFSKVYKAIWIDKDIPVALKILNNSKNITLEFMNEITLHNRFDNSENINYIVKFYGITQNPETKDYIMVLKYAEDGSLRNYLNANYNKLNWNKMINYLFKIALGLTWIHNNGFIHRDFHRLRPRFNTKVPQLIVQMIKRCLDADLLNRPKAEEIKDILYNWQYNGGDSQSAELQRQIEEADIINDNLSKNNVPQTNLGISYNTHSEAIYMSRLLSFNNLPKPKNFDDYYECSDNIISIESSASLLQINASRLNIDDNNLELLKNTDENNKSLEYSESLQIDISQLNTDENEKL</sequence>
<protein>
    <submittedName>
        <fullName evidence="6">Kinase-like domain-containing protein</fullName>
    </submittedName>
</protein>
<dbReference type="Proteomes" id="UP000615446">
    <property type="component" value="Unassembled WGS sequence"/>
</dbReference>
<evidence type="ECO:0000259" key="5">
    <source>
        <dbReference type="PROSITE" id="PS50011"/>
    </source>
</evidence>
<evidence type="ECO:0000256" key="3">
    <source>
        <dbReference type="ARBA" id="ARBA00022777"/>
    </source>
</evidence>
<name>A0A8H3MGS2_9GLOM</name>
<evidence type="ECO:0000313" key="7">
    <source>
        <dbReference type="Proteomes" id="UP000615446"/>
    </source>
</evidence>
<evidence type="ECO:0000256" key="4">
    <source>
        <dbReference type="ARBA" id="ARBA00022840"/>
    </source>
</evidence>
<dbReference type="Gene3D" id="1.10.510.10">
    <property type="entry name" value="Transferase(Phosphotransferase) domain 1"/>
    <property type="match status" value="1"/>
</dbReference>
<proteinExistence type="predicted"/>
<dbReference type="EMBL" id="BLAL01000313">
    <property type="protein sequence ID" value="GET02555.1"/>
    <property type="molecule type" value="Genomic_DNA"/>
</dbReference>
<gene>
    <name evidence="6" type="ORF">RCL2_002893300</name>
</gene>
<dbReference type="Gene3D" id="1.10.10.1010">
    <property type="entry name" value="Intein homing endonuclease, domain IV"/>
    <property type="match status" value="3"/>
</dbReference>
<dbReference type="GO" id="GO:0005524">
    <property type="term" value="F:ATP binding"/>
    <property type="evidence" value="ECO:0007669"/>
    <property type="project" value="UniProtKB-KW"/>
</dbReference>
<evidence type="ECO:0000256" key="2">
    <source>
        <dbReference type="ARBA" id="ARBA00022741"/>
    </source>
</evidence>